<keyword evidence="4" id="KW-1133">Transmembrane helix</keyword>
<keyword evidence="2 3" id="KW-0802">TPR repeat</keyword>
<dbReference type="Gene3D" id="1.25.40.10">
    <property type="entry name" value="Tetratricopeptide repeat domain"/>
    <property type="match status" value="1"/>
</dbReference>
<dbReference type="SUPFAM" id="SSF48452">
    <property type="entry name" value="TPR-like"/>
    <property type="match status" value="1"/>
</dbReference>
<keyword evidence="4" id="KW-0472">Membrane</keyword>
<comment type="caution">
    <text evidence="5">The sequence shown here is derived from an EMBL/GenBank/DDBJ whole genome shotgun (WGS) entry which is preliminary data.</text>
</comment>
<keyword evidence="4" id="KW-0812">Transmembrane</keyword>
<dbReference type="Proteomes" id="UP001443914">
    <property type="component" value="Unassembled WGS sequence"/>
</dbReference>
<dbReference type="SMART" id="SM00028">
    <property type="entry name" value="TPR"/>
    <property type="match status" value="1"/>
</dbReference>
<evidence type="ECO:0000256" key="1">
    <source>
        <dbReference type="ARBA" id="ARBA00022737"/>
    </source>
</evidence>
<evidence type="ECO:0000256" key="4">
    <source>
        <dbReference type="SAM" id="Phobius"/>
    </source>
</evidence>
<feature type="transmembrane region" description="Helical" evidence="4">
    <location>
        <begin position="7"/>
        <end position="24"/>
    </location>
</feature>
<keyword evidence="6" id="KW-1185">Reference proteome</keyword>
<dbReference type="InterPro" id="IPR019734">
    <property type="entry name" value="TPR_rpt"/>
</dbReference>
<dbReference type="AlphaFoldDB" id="A0AAW1NI62"/>
<dbReference type="InterPro" id="IPR011990">
    <property type="entry name" value="TPR-like_helical_dom_sf"/>
</dbReference>
<dbReference type="PANTHER" id="PTHR44858">
    <property type="entry name" value="TETRATRICOPEPTIDE REPEAT PROTEIN 6"/>
    <property type="match status" value="1"/>
</dbReference>
<evidence type="ECO:0000256" key="3">
    <source>
        <dbReference type="PROSITE-ProRule" id="PRU00339"/>
    </source>
</evidence>
<gene>
    <name evidence="5" type="ORF">RND81_01G226900</name>
</gene>
<reference evidence="5" key="1">
    <citation type="submission" date="2024-03" db="EMBL/GenBank/DDBJ databases">
        <title>WGS assembly of Saponaria officinalis var. Norfolk2.</title>
        <authorList>
            <person name="Jenkins J."/>
            <person name="Shu S."/>
            <person name="Grimwood J."/>
            <person name="Barry K."/>
            <person name="Goodstein D."/>
            <person name="Schmutz J."/>
            <person name="Leebens-Mack J."/>
            <person name="Osbourn A."/>
        </authorList>
    </citation>
    <scope>NUCLEOTIDE SEQUENCE [LARGE SCALE GENOMIC DNA]</scope>
    <source>
        <strain evidence="5">JIC</strain>
    </source>
</reference>
<protein>
    <submittedName>
        <fullName evidence="5">Uncharacterized protein</fullName>
    </submittedName>
</protein>
<sequence length="209" mass="22889">MSMWFDLGLQALMFVVGIGMYLWMNDDIPRKLIHRYYSYRNRNSHQSRRHFVKAAELLSKARSYPASSPQRVSLAASCAAEAEAAVGLDPSDAANHIVRALALDLQGYKTSALEALDAALSPLAAGSLSPEEKADALLKRAQLRLEMCRDESVLRVAEAELREAVKLNKECAKAWNLLGECHQALGNTQLASDAFQESLRLDPASASAS</sequence>
<feature type="repeat" description="TPR" evidence="3">
    <location>
        <begin position="172"/>
        <end position="205"/>
    </location>
</feature>
<dbReference type="EMBL" id="JBDFQZ010000001">
    <property type="protein sequence ID" value="KAK9758398.1"/>
    <property type="molecule type" value="Genomic_DNA"/>
</dbReference>
<evidence type="ECO:0000256" key="2">
    <source>
        <dbReference type="ARBA" id="ARBA00022803"/>
    </source>
</evidence>
<proteinExistence type="predicted"/>
<evidence type="ECO:0000313" key="5">
    <source>
        <dbReference type="EMBL" id="KAK9758398.1"/>
    </source>
</evidence>
<evidence type="ECO:0000313" key="6">
    <source>
        <dbReference type="Proteomes" id="UP001443914"/>
    </source>
</evidence>
<organism evidence="5 6">
    <name type="scientific">Saponaria officinalis</name>
    <name type="common">Common soapwort</name>
    <name type="synonym">Lychnis saponaria</name>
    <dbReference type="NCBI Taxonomy" id="3572"/>
    <lineage>
        <taxon>Eukaryota</taxon>
        <taxon>Viridiplantae</taxon>
        <taxon>Streptophyta</taxon>
        <taxon>Embryophyta</taxon>
        <taxon>Tracheophyta</taxon>
        <taxon>Spermatophyta</taxon>
        <taxon>Magnoliopsida</taxon>
        <taxon>eudicotyledons</taxon>
        <taxon>Gunneridae</taxon>
        <taxon>Pentapetalae</taxon>
        <taxon>Caryophyllales</taxon>
        <taxon>Caryophyllaceae</taxon>
        <taxon>Caryophylleae</taxon>
        <taxon>Saponaria</taxon>
    </lineage>
</organism>
<dbReference type="InterPro" id="IPR050498">
    <property type="entry name" value="Ycf3"/>
</dbReference>
<dbReference type="PROSITE" id="PS50005">
    <property type="entry name" value="TPR"/>
    <property type="match status" value="1"/>
</dbReference>
<dbReference type="PANTHER" id="PTHR44858:SF1">
    <property type="entry name" value="UDP-N-ACETYLGLUCOSAMINE--PEPTIDE N-ACETYLGLUCOSAMINYLTRANSFERASE SPINDLY-RELATED"/>
    <property type="match status" value="1"/>
</dbReference>
<name>A0AAW1NI62_SAPOF</name>
<accession>A0AAW1NI62</accession>
<keyword evidence="1" id="KW-0677">Repeat</keyword>
<dbReference type="Pfam" id="PF13432">
    <property type="entry name" value="TPR_16"/>
    <property type="match status" value="1"/>
</dbReference>